<name>A0ABU1BSL1_9BURK</name>
<keyword evidence="2" id="KW-0805">Transcription regulation</keyword>
<protein>
    <submittedName>
        <fullName evidence="7">TetR/AcrR family transcriptional regulator</fullName>
    </submittedName>
</protein>
<proteinExistence type="predicted"/>
<dbReference type="PANTHER" id="PTHR47506">
    <property type="entry name" value="TRANSCRIPTIONAL REGULATORY PROTEIN"/>
    <property type="match status" value="1"/>
</dbReference>
<evidence type="ECO:0000313" key="8">
    <source>
        <dbReference type="Proteomes" id="UP001225596"/>
    </source>
</evidence>
<dbReference type="PANTHER" id="PTHR47506:SF1">
    <property type="entry name" value="HTH-TYPE TRANSCRIPTIONAL REGULATOR YJDC"/>
    <property type="match status" value="1"/>
</dbReference>
<evidence type="ECO:0000256" key="4">
    <source>
        <dbReference type="ARBA" id="ARBA00023163"/>
    </source>
</evidence>
<dbReference type="InterPro" id="IPR023772">
    <property type="entry name" value="DNA-bd_HTH_TetR-type_CS"/>
</dbReference>
<organism evidence="7 8">
    <name type="scientific">Keguizhuia sedimenti</name>
    <dbReference type="NCBI Taxonomy" id="3064264"/>
    <lineage>
        <taxon>Bacteria</taxon>
        <taxon>Pseudomonadati</taxon>
        <taxon>Pseudomonadota</taxon>
        <taxon>Betaproteobacteria</taxon>
        <taxon>Burkholderiales</taxon>
        <taxon>Oxalobacteraceae</taxon>
        <taxon>Keguizhuia</taxon>
    </lineage>
</organism>
<feature type="domain" description="HTH tetR-type" evidence="6">
    <location>
        <begin position="7"/>
        <end position="67"/>
    </location>
</feature>
<dbReference type="SUPFAM" id="SSF46689">
    <property type="entry name" value="Homeodomain-like"/>
    <property type="match status" value="1"/>
</dbReference>
<reference evidence="7 8" key="1">
    <citation type="submission" date="2023-08" db="EMBL/GenBank/DDBJ databases">
        <title>Oxalobacteraceae gen .nov., isolated from river sludge outside the plant.</title>
        <authorList>
            <person name="Zhao S.Y."/>
        </authorList>
    </citation>
    <scope>NUCLEOTIDE SEQUENCE [LARGE SCALE GENOMIC DNA]</scope>
    <source>
        <strain evidence="7 8">R-40</strain>
    </source>
</reference>
<dbReference type="RefSeq" id="WP_338437838.1">
    <property type="nucleotide sequence ID" value="NZ_JAUYVH010000013.1"/>
</dbReference>
<evidence type="ECO:0000256" key="5">
    <source>
        <dbReference type="PROSITE-ProRule" id="PRU00335"/>
    </source>
</evidence>
<keyword evidence="8" id="KW-1185">Reference proteome</keyword>
<keyword evidence="3 5" id="KW-0238">DNA-binding</keyword>
<dbReference type="Pfam" id="PF16925">
    <property type="entry name" value="TetR_C_13"/>
    <property type="match status" value="1"/>
</dbReference>
<accession>A0ABU1BSL1</accession>
<evidence type="ECO:0000259" key="6">
    <source>
        <dbReference type="PROSITE" id="PS50977"/>
    </source>
</evidence>
<dbReference type="InterPro" id="IPR009057">
    <property type="entry name" value="Homeodomain-like_sf"/>
</dbReference>
<dbReference type="PRINTS" id="PR00455">
    <property type="entry name" value="HTHTETR"/>
</dbReference>
<keyword evidence="1" id="KW-0678">Repressor</keyword>
<gene>
    <name evidence="7" type="ORF">Q8A64_15755</name>
</gene>
<dbReference type="EMBL" id="JAUYVH010000013">
    <property type="protein sequence ID" value="MDQ9171869.1"/>
    <property type="molecule type" value="Genomic_DNA"/>
</dbReference>
<dbReference type="PROSITE" id="PS50977">
    <property type="entry name" value="HTH_TETR_2"/>
    <property type="match status" value="1"/>
</dbReference>
<comment type="caution">
    <text evidence="7">The sequence shown here is derived from an EMBL/GenBank/DDBJ whole genome shotgun (WGS) entry which is preliminary data.</text>
</comment>
<feature type="DNA-binding region" description="H-T-H motif" evidence="5">
    <location>
        <begin position="30"/>
        <end position="49"/>
    </location>
</feature>
<dbReference type="InterPro" id="IPR001647">
    <property type="entry name" value="HTH_TetR"/>
</dbReference>
<dbReference type="Gene3D" id="1.10.357.10">
    <property type="entry name" value="Tetracycline Repressor, domain 2"/>
    <property type="match status" value="1"/>
</dbReference>
<dbReference type="InterPro" id="IPR011075">
    <property type="entry name" value="TetR_C"/>
</dbReference>
<dbReference type="PROSITE" id="PS01081">
    <property type="entry name" value="HTH_TETR_1"/>
    <property type="match status" value="1"/>
</dbReference>
<dbReference type="Pfam" id="PF00440">
    <property type="entry name" value="TetR_N"/>
    <property type="match status" value="1"/>
</dbReference>
<dbReference type="SUPFAM" id="SSF48498">
    <property type="entry name" value="Tetracyclin repressor-like, C-terminal domain"/>
    <property type="match status" value="1"/>
</dbReference>
<dbReference type="InterPro" id="IPR036271">
    <property type="entry name" value="Tet_transcr_reg_TetR-rel_C_sf"/>
</dbReference>
<evidence type="ECO:0000256" key="1">
    <source>
        <dbReference type="ARBA" id="ARBA00022491"/>
    </source>
</evidence>
<evidence type="ECO:0000256" key="3">
    <source>
        <dbReference type="ARBA" id="ARBA00023125"/>
    </source>
</evidence>
<dbReference type="Proteomes" id="UP001225596">
    <property type="component" value="Unassembled WGS sequence"/>
</dbReference>
<evidence type="ECO:0000256" key="2">
    <source>
        <dbReference type="ARBA" id="ARBA00023015"/>
    </source>
</evidence>
<keyword evidence="4" id="KW-0804">Transcription</keyword>
<evidence type="ECO:0000313" key="7">
    <source>
        <dbReference type="EMBL" id="MDQ9171869.1"/>
    </source>
</evidence>
<sequence>MASSAQHESKLKLLDAALHVIRAKGYAATTVDDICRRAGVTKGSFFHHFKSKEDLALAAIGHFSAMAEGLFYGAPFTAAEDPLDRLLGYVEFRASILNGDLPEYTCLLGTMVQETYATHPELRQACERGMSAHIAELTRDVEAARKRYAPDASWSAESVAYFIQSVLQGSFIFAKARQSPEVIRESLAHLRRYLISLFAQAPSNRKETP</sequence>